<feature type="region of interest" description="Disordered" evidence="8">
    <location>
        <begin position="1"/>
        <end position="45"/>
    </location>
</feature>
<dbReference type="GO" id="GO:0030658">
    <property type="term" value="C:transport vesicle membrane"/>
    <property type="evidence" value="ECO:0007669"/>
    <property type="project" value="UniProtKB-SubCell"/>
</dbReference>
<dbReference type="GO" id="GO:0005886">
    <property type="term" value="C:plasma membrane"/>
    <property type="evidence" value="ECO:0007669"/>
    <property type="project" value="UniProtKB-SubCell"/>
</dbReference>
<dbReference type="Pfam" id="PF04144">
    <property type="entry name" value="SCAMP"/>
    <property type="match status" value="1"/>
</dbReference>
<keyword evidence="5 7" id="KW-0472">Membrane</keyword>
<feature type="transmembrane region" description="Helical" evidence="7">
    <location>
        <begin position="295"/>
        <end position="315"/>
    </location>
</feature>
<dbReference type="EMBL" id="JAAWWB010000005">
    <property type="protein sequence ID" value="KAG6782552.1"/>
    <property type="molecule type" value="Genomic_DNA"/>
</dbReference>
<evidence type="ECO:0000256" key="2">
    <source>
        <dbReference type="ARBA" id="ARBA00010482"/>
    </source>
</evidence>
<dbReference type="Proteomes" id="UP000886885">
    <property type="component" value="Chromosome 3A"/>
</dbReference>
<evidence type="ECO:0000256" key="6">
    <source>
        <dbReference type="ARBA" id="ARBA00023329"/>
    </source>
</evidence>
<proteinExistence type="inferred from homology"/>
<feature type="transmembrane region" description="Helical" evidence="7">
    <location>
        <begin position="253"/>
        <end position="275"/>
    </location>
</feature>
<dbReference type="PANTHER" id="PTHR10687:SF2">
    <property type="entry name" value="SECRETORY CARRIER-ASSOCIATED MEMBRANE PROTEIN"/>
    <property type="match status" value="1"/>
</dbReference>
<evidence type="ECO:0000256" key="1">
    <source>
        <dbReference type="ARBA" id="ARBA00004003"/>
    </source>
</evidence>
<evidence type="ECO:0000313" key="10">
    <source>
        <dbReference type="Proteomes" id="UP000886885"/>
    </source>
</evidence>
<comment type="similarity">
    <text evidence="2 7">Belongs to the SCAMP family.</text>
</comment>
<evidence type="ECO:0000256" key="3">
    <source>
        <dbReference type="ARBA" id="ARBA00022692"/>
    </source>
</evidence>
<dbReference type="AlphaFoldDB" id="A0A8X8A9T7"/>
<comment type="caution">
    <text evidence="9">The sequence shown here is derived from an EMBL/GenBank/DDBJ whole genome shotgun (WGS) entry which is preliminary data.</text>
</comment>
<accession>A0A8X8A9T7</accession>
<reference evidence="9" key="1">
    <citation type="journal article" date="2020" name="bioRxiv">
        <title>Hybrid origin of Populus tomentosa Carr. identified through genome sequencing and phylogenomic analysis.</title>
        <authorList>
            <person name="An X."/>
            <person name="Gao K."/>
            <person name="Chen Z."/>
            <person name="Li J."/>
            <person name="Yang X."/>
            <person name="Yang X."/>
            <person name="Zhou J."/>
            <person name="Guo T."/>
            <person name="Zhao T."/>
            <person name="Huang S."/>
            <person name="Miao D."/>
            <person name="Khan W.U."/>
            <person name="Rao P."/>
            <person name="Ye M."/>
            <person name="Lei B."/>
            <person name="Liao W."/>
            <person name="Wang J."/>
            <person name="Ji L."/>
            <person name="Li Y."/>
            <person name="Guo B."/>
            <person name="Mustafa N.S."/>
            <person name="Li S."/>
            <person name="Yun Q."/>
            <person name="Keller S.R."/>
            <person name="Mao J."/>
            <person name="Zhang R."/>
            <person name="Strauss S.H."/>
        </authorList>
    </citation>
    <scope>NUCLEOTIDE SEQUENCE</scope>
    <source>
        <strain evidence="9">GM15</strain>
        <tissue evidence="9">Leaf</tissue>
    </source>
</reference>
<dbReference type="PANTHER" id="PTHR10687">
    <property type="entry name" value="SECRETORY CARRIER-ASSOCIATED MEMBRANE PROTEIN SCAMP"/>
    <property type="match status" value="1"/>
</dbReference>
<gene>
    <name evidence="9" type="ORF">POTOM_011962</name>
</gene>
<dbReference type="GO" id="GO:0015031">
    <property type="term" value="P:protein transport"/>
    <property type="evidence" value="ECO:0007669"/>
    <property type="project" value="InterPro"/>
</dbReference>
<comment type="subcellular location">
    <subcellularLocation>
        <location evidence="7">Cell membrane</location>
        <topology evidence="7">Multi-pass membrane protein</topology>
    </subcellularLocation>
    <subcellularLocation>
        <location evidence="7">Cytoplasmic vesicle</location>
        <location evidence="7">Secretory vesicle membrane</location>
        <topology evidence="7">Multi-pass membrane protein</topology>
    </subcellularLocation>
</comment>
<dbReference type="GO" id="GO:0032588">
    <property type="term" value="C:trans-Golgi network membrane"/>
    <property type="evidence" value="ECO:0007669"/>
    <property type="project" value="TreeGrafter"/>
</dbReference>
<comment type="function">
    <text evidence="1 7">Probably involved in membrane trafficking.</text>
</comment>
<protein>
    <recommendedName>
        <fullName evidence="7">Secretory carrier-associated membrane protein</fullName>
        <shortName evidence="7">Secretory carrier membrane protein</shortName>
    </recommendedName>
</protein>
<dbReference type="InterPro" id="IPR007273">
    <property type="entry name" value="SCAMP"/>
</dbReference>
<evidence type="ECO:0000256" key="5">
    <source>
        <dbReference type="ARBA" id="ARBA00023136"/>
    </source>
</evidence>
<dbReference type="OrthoDB" id="242866at2759"/>
<dbReference type="GO" id="GO:0055038">
    <property type="term" value="C:recycling endosome membrane"/>
    <property type="evidence" value="ECO:0007669"/>
    <property type="project" value="TreeGrafter"/>
</dbReference>
<evidence type="ECO:0000256" key="8">
    <source>
        <dbReference type="SAM" id="MobiDB-lite"/>
    </source>
</evidence>
<keyword evidence="6 7" id="KW-0968">Cytoplasmic vesicle</keyword>
<sequence length="466" mass="52032">MSRYNSDPNPFDEEEEVNPFSKGTSAPASKARIPPLGHEAMGFGRNDATVDIPLDTMNDSKKKEKDLVSWEADLKRREKEIKRREDAVARSKDYNLQNFLLLELYIYGFVERLLLTQFFFSILHGISAGITPNDKNWPPFFPIIHHDIANEIPIHAQRIQYLAFASWLGIVLCLVFNVIAVTVCWIRGGGVKIFFLAIIYALMGCPLSYVLWYRPLYRAMRQFGAKTSLKPLLECYSDLHGVPRTDSALKFSWFFVFYLIHIGFCIFAAIAPPIVFHGKSLTGILPAVDVFSDHVLVGVSSIVLASHIYFIYFLLSRVWLVLLRVTSQLVGPSENLYVLQGEQVRDNVGLELGYSFSSVAASHFSGWFASIWKEEMSLVLINKPIALVKLQGVCLLNELKQGSILVGCFDNGMLAAGRLDCRNGKVGIAAHGVVSCVEAQRASCQKRRGCCPCVPAGDGLANQQLK</sequence>
<evidence type="ECO:0000256" key="4">
    <source>
        <dbReference type="ARBA" id="ARBA00022989"/>
    </source>
</evidence>
<organism evidence="9 10">
    <name type="scientific">Populus tomentosa</name>
    <name type="common">Chinese white poplar</name>
    <dbReference type="NCBI Taxonomy" id="118781"/>
    <lineage>
        <taxon>Eukaryota</taxon>
        <taxon>Viridiplantae</taxon>
        <taxon>Streptophyta</taxon>
        <taxon>Embryophyta</taxon>
        <taxon>Tracheophyta</taxon>
        <taxon>Spermatophyta</taxon>
        <taxon>Magnoliopsida</taxon>
        <taxon>eudicotyledons</taxon>
        <taxon>Gunneridae</taxon>
        <taxon>Pentapetalae</taxon>
        <taxon>rosids</taxon>
        <taxon>fabids</taxon>
        <taxon>Malpighiales</taxon>
        <taxon>Salicaceae</taxon>
        <taxon>Saliceae</taxon>
        <taxon>Populus</taxon>
    </lineage>
</organism>
<name>A0A8X8A9T7_POPTO</name>
<feature type="transmembrane region" description="Helical" evidence="7">
    <location>
        <begin position="161"/>
        <end position="188"/>
    </location>
</feature>
<keyword evidence="7" id="KW-1003">Cell membrane</keyword>
<feature type="transmembrane region" description="Helical" evidence="7">
    <location>
        <begin position="194"/>
        <end position="213"/>
    </location>
</feature>
<evidence type="ECO:0000256" key="7">
    <source>
        <dbReference type="RuleBase" id="RU363122"/>
    </source>
</evidence>
<evidence type="ECO:0000313" key="9">
    <source>
        <dbReference type="EMBL" id="KAG6782552.1"/>
    </source>
</evidence>
<keyword evidence="10" id="KW-1185">Reference proteome</keyword>
<keyword evidence="4 7" id="KW-1133">Transmembrane helix</keyword>
<keyword evidence="3 7" id="KW-0812">Transmembrane</keyword>
<keyword evidence="7" id="KW-0813">Transport</keyword>